<reference evidence="1" key="1">
    <citation type="submission" date="2021-05" db="EMBL/GenBank/DDBJ databases">
        <authorList>
            <person name="Pan Q."/>
            <person name="Jouanno E."/>
            <person name="Zahm M."/>
            <person name="Klopp C."/>
            <person name="Cabau C."/>
            <person name="Louis A."/>
            <person name="Berthelot C."/>
            <person name="Parey E."/>
            <person name="Roest Crollius H."/>
            <person name="Montfort J."/>
            <person name="Robinson-Rechavi M."/>
            <person name="Bouchez O."/>
            <person name="Lampietro C."/>
            <person name="Lopez Roques C."/>
            <person name="Donnadieu C."/>
            <person name="Postlethwait J."/>
            <person name="Bobe J."/>
            <person name="Dillon D."/>
            <person name="Chandos A."/>
            <person name="von Hippel F."/>
            <person name="Guiguen Y."/>
        </authorList>
    </citation>
    <scope>NUCLEOTIDE SEQUENCE</scope>
    <source>
        <strain evidence="1">YG-Jan2019</strain>
    </source>
</reference>
<sequence length="120" mass="13037">MINPLRSNDTNRYLQPASLNSARRRQMGQAITVASGEYMIFSGGVSCDAATLGLCTENAGRPSQGFRCSAGQTVTYSTDGERESDKDAVKARVIHVIVTSRHHRSYHRSHGRGLVRLGSA</sequence>
<protein>
    <submittedName>
        <fullName evidence="1">Uncharacterized protein</fullName>
    </submittedName>
</protein>
<comment type="caution">
    <text evidence="1">The sequence shown here is derived from an EMBL/GenBank/DDBJ whole genome shotgun (WGS) entry which is preliminary data.</text>
</comment>
<proteinExistence type="predicted"/>
<gene>
    <name evidence="1" type="ORF">DPEC_G00269330</name>
</gene>
<dbReference type="Proteomes" id="UP001157502">
    <property type="component" value="Chromosome 24"/>
</dbReference>
<accession>A0ACC2FP42</accession>
<keyword evidence="2" id="KW-1185">Reference proteome</keyword>
<name>A0ACC2FP42_DALPE</name>
<dbReference type="EMBL" id="CM055751">
    <property type="protein sequence ID" value="KAJ7993141.1"/>
    <property type="molecule type" value="Genomic_DNA"/>
</dbReference>
<organism evidence="1 2">
    <name type="scientific">Dallia pectoralis</name>
    <name type="common">Alaska blackfish</name>
    <dbReference type="NCBI Taxonomy" id="75939"/>
    <lineage>
        <taxon>Eukaryota</taxon>
        <taxon>Metazoa</taxon>
        <taxon>Chordata</taxon>
        <taxon>Craniata</taxon>
        <taxon>Vertebrata</taxon>
        <taxon>Euteleostomi</taxon>
        <taxon>Actinopterygii</taxon>
        <taxon>Neopterygii</taxon>
        <taxon>Teleostei</taxon>
        <taxon>Protacanthopterygii</taxon>
        <taxon>Esociformes</taxon>
        <taxon>Umbridae</taxon>
        <taxon>Dallia</taxon>
    </lineage>
</organism>
<evidence type="ECO:0000313" key="1">
    <source>
        <dbReference type="EMBL" id="KAJ7993141.1"/>
    </source>
</evidence>
<evidence type="ECO:0000313" key="2">
    <source>
        <dbReference type="Proteomes" id="UP001157502"/>
    </source>
</evidence>